<keyword evidence="2" id="KW-0645">Protease</keyword>
<dbReference type="InterPro" id="IPR036852">
    <property type="entry name" value="Peptidase_S8/S53_dom_sf"/>
</dbReference>
<dbReference type="CDD" id="cd07473">
    <property type="entry name" value="Peptidases_S8_Subtilisin_like"/>
    <property type="match status" value="1"/>
</dbReference>
<evidence type="ECO:0000256" key="1">
    <source>
        <dbReference type="ARBA" id="ARBA00011073"/>
    </source>
</evidence>
<dbReference type="Pfam" id="PF00082">
    <property type="entry name" value="Peptidase_S8"/>
    <property type="match status" value="1"/>
</dbReference>
<dbReference type="Gene3D" id="3.40.50.200">
    <property type="entry name" value="Peptidase S8/S53 domain"/>
    <property type="match status" value="1"/>
</dbReference>
<reference evidence="7" key="1">
    <citation type="submission" date="2018-05" db="EMBL/GenBank/DDBJ databases">
        <authorList>
            <person name="Lanie J.A."/>
            <person name="Ng W.-L."/>
            <person name="Kazmierczak K.M."/>
            <person name="Andrzejewski T.M."/>
            <person name="Davidsen T.M."/>
            <person name="Wayne K.J."/>
            <person name="Tettelin H."/>
            <person name="Glass J.I."/>
            <person name="Rusch D."/>
            <person name="Podicherti R."/>
            <person name="Tsui H.-C.T."/>
            <person name="Winkler M.E."/>
        </authorList>
    </citation>
    <scope>NUCLEOTIDE SEQUENCE</scope>
</reference>
<dbReference type="InterPro" id="IPR023827">
    <property type="entry name" value="Peptidase_S8_Asp-AS"/>
</dbReference>
<name>A0A382DW59_9ZZZZ</name>
<evidence type="ECO:0000313" key="7">
    <source>
        <dbReference type="EMBL" id="SVB41913.1"/>
    </source>
</evidence>
<gene>
    <name evidence="7" type="ORF">METZ01_LOCUS194767</name>
</gene>
<keyword evidence="3" id="KW-0378">Hydrolase</keyword>
<organism evidence="7">
    <name type="scientific">marine metagenome</name>
    <dbReference type="NCBI Taxonomy" id="408172"/>
    <lineage>
        <taxon>unclassified sequences</taxon>
        <taxon>metagenomes</taxon>
        <taxon>ecological metagenomes</taxon>
    </lineage>
</organism>
<evidence type="ECO:0000256" key="2">
    <source>
        <dbReference type="ARBA" id="ARBA00022670"/>
    </source>
</evidence>
<sequence length="527" mass="55119">MTKLSLSGYVQNENNNRTMLMPLSDKLMLLILTAAFAFGPFLNGAVLAQVKSPVDPSFPIEAQDPQFAPDRVIVKYRAGAADVVGIISPPDGGIGVELIRTLPLIDANLYRVPPGWTVEQTVEWYRGQAGVEYAEPDYTVFPIEAIPYVTTPNDPKFSELWGLNNTGQTGGIADADIDAPEAWDITTGDSTIIVGIIDTGIDISHPDLVDNIWVNTGEIAGNGIDDDGNGFIDDVNGWDFYHDDNSVYDPADGDSHATHVAGTIGGLASNSVGVTGIAWNVKLMPLKFLGAGGGSISDAVDALNYAVANGAKFTTNSWGGGGYSQAMYDAIELAGNRGQLFNAAAGNSGLDSDVFPHYPAGYDLDNVISIAATDHSDLMASFSTYGLTTVDLGAPGVAIVSTTPGDTYSSYSGTSMATPHVSGVTVLVYARWPDATTTWVKNRLMVSGNPLGALDGKTVSGKRLNANNVLDDDSIAPSPVTNLAVAADAASSVTPLGGTSLRLTWTASGDDGLTGTATSYDIRYALT</sequence>
<evidence type="ECO:0000259" key="5">
    <source>
        <dbReference type="Pfam" id="PF00082"/>
    </source>
</evidence>
<dbReference type="PROSITE" id="PS51892">
    <property type="entry name" value="SUBTILASE"/>
    <property type="match status" value="1"/>
</dbReference>
<feature type="domain" description="Fervidolysin-like N-terminal prodomain" evidence="6">
    <location>
        <begin position="62"/>
        <end position="136"/>
    </location>
</feature>
<dbReference type="EMBL" id="UINC01041102">
    <property type="protein sequence ID" value="SVB41913.1"/>
    <property type="molecule type" value="Genomic_DNA"/>
</dbReference>
<dbReference type="InterPro" id="IPR000209">
    <property type="entry name" value="Peptidase_S8/S53_dom"/>
</dbReference>
<dbReference type="PROSITE" id="PS00138">
    <property type="entry name" value="SUBTILASE_SER"/>
    <property type="match status" value="1"/>
</dbReference>
<feature type="non-terminal residue" evidence="7">
    <location>
        <position position="527"/>
    </location>
</feature>
<dbReference type="InterPro" id="IPR015500">
    <property type="entry name" value="Peptidase_S8_subtilisin-rel"/>
</dbReference>
<dbReference type="SUPFAM" id="SSF52743">
    <property type="entry name" value="Subtilisin-like"/>
    <property type="match status" value="1"/>
</dbReference>
<dbReference type="InterPro" id="IPR034204">
    <property type="entry name" value="PfSUB1-like_cat_dom"/>
</dbReference>
<dbReference type="PANTHER" id="PTHR43399:SF4">
    <property type="entry name" value="CELL WALL-ASSOCIATED PROTEASE"/>
    <property type="match status" value="1"/>
</dbReference>
<evidence type="ECO:0000256" key="4">
    <source>
        <dbReference type="ARBA" id="ARBA00022825"/>
    </source>
</evidence>
<dbReference type="GO" id="GO:0006508">
    <property type="term" value="P:proteolysis"/>
    <property type="evidence" value="ECO:0007669"/>
    <property type="project" value="UniProtKB-KW"/>
</dbReference>
<dbReference type="GO" id="GO:0004252">
    <property type="term" value="F:serine-type endopeptidase activity"/>
    <property type="evidence" value="ECO:0007669"/>
    <property type="project" value="InterPro"/>
</dbReference>
<evidence type="ECO:0000256" key="3">
    <source>
        <dbReference type="ARBA" id="ARBA00022801"/>
    </source>
</evidence>
<dbReference type="AlphaFoldDB" id="A0A382DW59"/>
<dbReference type="PROSITE" id="PS00136">
    <property type="entry name" value="SUBTILASE_ASP"/>
    <property type="match status" value="1"/>
</dbReference>
<feature type="domain" description="Peptidase S8/S53" evidence="5">
    <location>
        <begin position="190"/>
        <end position="446"/>
    </location>
</feature>
<dbReference type="InterPro" id="IPR051048">
    <property type="entry name" value="Peptidase_S8/S53_subtilisin"/>
</dbReference>
<accession>A0A382DW59</accession>
<evidence type="ECO:0000259" key="6">
    <source>
        <dbReference type="Pfam" id="PF22148"/>
    </source>
</evidence>
<dbReference type="InterPro" id="IPR054399">
    <property type="entry name" value="Fervidolysin-like_N_prodom"/>
</dbReference>
<proteinExistence type="inferred from homology"/>
<keyword evidence="4" id="KW-0720">Serine protease</keyword>
<dbReference type="Pfam" id="PF22148">
    <property type="entry name" value="Fervidolysin_NPro-like"/>
    <property type="match status" value="1"/>
</dbReference>
<dbReference type="PANTHER" id="PTHR43399">
    <property type="entry name" value="SUBTILISIN-RELATED"/>
    <property type="match status" value="1"/>
</dbReference>
<dbReference type="PRINTS" id="PR00723">
    <property type="entry name" value="SUBTILISIN"/>
</dbReference>
<comment type="similarity">
    <text evidence="1">Belongs to the peptidase S8 family.</text>
</comment>
<protein>
    <submittedName>
        <fullName evidence="7">Uncharacterized protein</fullName>
    </submittedName>
</protein>
<dbReference type="InterPro" id="IPR023828">
    <property type="entry name" value="Peptidase_S8_Ser-AS"/>
</dbReference>